<reference evidence="3 4" key="1">
    <citation type="submission" date="2016-10" db="EMBL/GenBank/DDBJ databases">
        <authorList>
            <person name="de Groot N.N."/>
        </authorList>
    </citation>
    <scope>NUCLEOTIDE SEQUENCE [LARGE SCALE GENOMIC DNA]</scope>
    <source>
        <strain evidence="3 4">WG14</strain>
    </source>
</reference>
<dbReference type="SUPFAM" id="SSF54373">
    <property type="entry name" value="FAD-linked reductases, C-terminal domain"/>
    <property type="match status" value="1"/>
</dbReference>
<name>A0A1G6Q2J3_9BACT</name>
<organism evidence="3 4">
    <name type="scientific">Geotoga petraea</name>
    <dbReference type="NCBI Taxonomy" id="28234"/>
    <lineage>
        <taxon>Bacteria</taxon>
        <taxon>Thermotogati</taxon>
        <taxon>Thermotogota</taxon>
        <taxon>Thermotogae</taxon>
        <taxon>Petrotogales</taxon>
        <taxon>Petrotogaceae</taxon>
        <taxon>Geotoga</taxon>
    </lineage>
</organism>
<gene>
    <name evidence="3" type="ORF">SAMN04488588_1963</name>
</gene>
<evidence type="ECO:0000259" key="1">
    <source>
        <dbReference type="Pfam" id="PF01266"/>
    </source>
</evidence>
<dbReference type="SUPFAM" id="SSF51905">
    <property type="entry name" value="FAD/NAD(P)-binding domain"/>
    <property type="match status" value="1"/>
</dbReference>
<accession>A0A1G6Q2J3</accession>
<dbReference type="InterPro" id="IPR036188">
    <property type="entry name" value="FAD/NAD-bd_sf"/>
</dbReference>
<dbReference type="AlphaFoldDB" id="A0A1G6Q2J3"/>
<proteinExistence type="predicted"/>
<dbReference type="EMBL" id="FMYV01000010">
    <property type="protein sequence ID" value="SDC86528.1"/>
    <property type="molecule type" value="Genomic_DNA"/>
</dbReference>
<protein>
    <submittedName>
        <fullName evidence="3">Glycerol-3-phosphate dehydrogenase</fullName>
    </submittedName>
</protein>
<dbReference type="InterPro" id="IPR007419">
    <property type="entry name" value="BFD-like_2Fe2S-bd_dom"/>
</dbReference>
<dbReference type="InterPro" id="IPR006076">
    <property type="entry name" value="FAD-dep_OxRdtase"/>
</dbReference>
<sequence>MYDVLIIGAGIIGASIARELSKYNLKIALLEKTKDVSNGASKANSGIVHGKYAAKHGTLKAKMCSEGREYFPKLEKELNFGYRKTGALVLGFEKEDLEPIKELRNNGIKNGSDPDSLKILKGEEIQKIEPKINPETKYALYDPEVGVCSPYELTIALAENAIKNGVELFLENDVQNIKKDGDFFIVETDKDSFQSKIVVNCAGVNSDKIAKMVNADNFKIQPRKGQYIIFEKNSGKKVKNVVFQLPTKKGKGVLVTSTYHGNLMIGPDSQEIFSREDKGTDIESLKYIVDTAKKSVPDILDNKMIRSFSGLRATPDTGDFIIEESNVENFINVGGIESPGLTSSPAIAKKVKDLIKNKIKLTKNKNFDPQRKPIIIKKNLSNDEVKKRLFIDSSPEKIICRCEQVTEGEIVDALNRNIFISTLDGVKRRTRAGMGYCQGNFCGPRVKELIARENNIPKDKITKSDGSAGDFERFKKFHELK</sequence>
<dbReference type="InterPro" id="IPR041854">
    <property type="entry name" value="BFD-like_2Fe2S-bd_dom_sf"/>
</dbReference>
<feature type="domain" description="FAD dependent oxidoreductase" evidence="1">
    <location>
        <begin position="3"/>
        <end position="353"/>
    </location>
</feature>
<feature type="domain" description="BFD-like [2Fe-2S]-binding" evidence="2">
    <location>
        <begin position="398"/>
        <end position="451"/>
    </location>
</feature>
<dbReference type="Proteomes" id="UP000199322">
    <property type="component" value="Unassembled WGS sequence"/>
</dbReference>
<dbReference type="PANTHER" id="PTHR42720:SF1">
    <property type="entry name" value="GLYCEROL 3-PHOSPHATE OXIDASE"/>
    <property type="match status" value="1"/>
</dbReference>
<evidence type="ECO:0000313" key="4">
    <source>
        <dbReference type="Proteomes" id="UP000199322"/>
    </source>
</evidence>
<dbReference type="Pfam" id="PF01266">
    <property type="entry name" value="DAO"/>
    <property type="match status" value="1"/>
</dbReference>
<dbReference type="PANTHER" id="PTHR42720">
    <property type="entry name" value="GLYCEROL-3-PHOSPHATE DEHYDROGENASE"/>
    <property type="match status" value="1"/>
</dbReference>
<dbReference type="Gene3D" id="1.10.10.1100">
    <property type="entry name" value="BFD-like [2Fe-2S]-binding domain"/>
    <property type="match status" value="1"/>
</dbReference>
<keyword evidence="4" id="KW-1185">Reference proteome</keyword>
<dbReference type="Pfam" id="PF04324">
    <property type="entry name" value="Fer2_BFD"/>
    <property type="match status" value="1"/>
</dbReference>
<dbReference type="InterPro" id="IPR052745">
    <property type="entry name" value="G3P_Oxidase/Oxidoreductase"/>
</dbReference>
<dbReference type="Gene3D" id="3.50.50.60">
    <property type="entry name" value="FAD/NAD(P)-binding domain"/>
    <property type="match status" value="1"/>
</dbReference>
<evidence type="ECO:0000313" key="3">
    <source>
        <dbReference type="EMBL" id="SDC86528.1"/>
    </source>
</evidence>
<dbReference type="STRING" id="28234.SAMN04488588_1963"/>
<evidence type="ECO:0000259" key="2">
    <source>
        <dbReference type="Pfam" id="PF04324"/>
    </source>
</evidence>
<dbReference type="Gene3D" id="3.30.9.10">
    <property type="entry name" value="D-Amino Acid Oxidase, subunit A, domain 2"/>
    <property type="match status" value="1"/>
</dbReference>
<dbReference type="RefSeq" id="WP_091405423.1">
    <property type="nucleotide sequence ID" value="NZ_FMYV01000010.1"/>
</dbReference>
<dbReference type="CDD" id="cd19946">
    <property type="entry name" value="GlpA-like_Fer2_BFD-like"/>
    <property type="match status" value="1"/>
</dbReference>